<dbReference type="Proteomes" id="UP000029482">
    <property type="component" value="Chromosome"/>
</dbReference>
<dbReference type="HOGENOM" id="CLU_2847925_0_0_11"/>
<dbReference type="KEGG" id="sgu:SGLAU_26380"/>
<name>A0A089XD69_STRGA</name>
<dbReference type="InterPro" id="IPR045701">
    <property type="entry name" value="DUF6059"/>
</dbReference>
<accession>A0A089XD69</accession>
<organism evidence="1 2">
    <name type="scientific">Streptomyces glaucescens</name>
    <dbReference type="NCBI Taxonomy" id="1907"/>
    <lineage>
        <taxon>Bacteria</taxon>
        <taxon>Bacillati</taxon>
        <taxon>Actinomycetota</taxon>
        <taxon>Actinomycetes</taxon>
        <taxon>Kitasatosporales</taxon>
        <taxon>Streptomycetaceae</taxon>
        <taxon>Streptomyces</taxon>
    </lineage>
</organism>
<dbReference type="RefSeq" id="WP_043504922.1">
    <property type="nucleotide sequence ID" value="NZ_CP009438.1"/>
</dbReference>
<dbReference type="STRING" id="1907.SGLAU_26380"/>
<protein>
    <submittedName>
        <fullName evidence="1">Uncharacterized protein</fullName>
    </submittedName>
</protein>
<keyword evidence="2" id="KW-1185">Reference proteome</keyword>
<dbReference type="AlphaFoldDB" id="A0A089XD69"/>
<dbReference type="EMBL" id="CP009438">
    <property type="protein sequence ID" value="AIS01214.1"/>
    <property type="molecule type" value="Genomic_DNA"/>
</dbReference>
<proteinExistence type="predicted"/>
<gene>
    <name evidence="1" type="ORF">SGLAU_26380</name>
</gene>
<evidence type="ECO:0000313" key="2">
    <source>
        <dbReference type="Proteomes" id="UP000029482"/>
    </source>
</evidence>
<dbReference type="Pfam" id="PF19534">
    <property type="entry name" value="DUF6059"/>
    <property type="match status" value="1"/>
</dbReference>
<evidence type="ECO:0000313" key="1">
    <source>
        <dbReference type="EMBL" id="AIS01214.1"/>
    </source>
</evidence>
<reference evidence="2" key="1">
    <citation type="journal article" date="2015" name="J. Biotechnol.">
        <title>Complete genome sequence of the actinobacterium Streptomyces glaucescens GLA.O (DSM 40922) consisting of a linear chromosome and one linear plasmid.</title>
        <authorList>
            <person name="Ortseifen V."/>
            <person name="Winkler A."/>
            <person name="Albersmeier A."/>
            <person name="Wendler S."/>
            <person name="Puhler A."/>
            <person name="Kalinowski J."/>
            <person name="Ruckert C."/>
        </authorList>
    </citation>
    <scope>NUCLEOTIDE SEQUENCE [LARGE SCALE GENOMIC DNA]</scope>
    <source>
        <strain evidence="2">DSM 40922 / GLA O</strain>
    </source>
</reference>
<sequence>MRWLGRTVWLGLIGLGAFWTGHLPPGPYGQDRAGSAPPAGHPERLVPTALTAQELILSRELGWTR</sequence>